<sequence length="277" mass="30166">MHVLVGDFILLTTRETEEATLVVAGFAAACVADAPEDAPEIFFYQLDGFRSQLNGHARMFLNMVSSDYGPRDTLETTADLYHIRKYTCHLLPSLNPFCHLPYILGELFPERRSNIAELDGNLPQHSEDSHGGPLAEVPIERIVAMFDTNVFSILCMAKAVFSHMASRKSGTIVNIGSVVGGMRRVCCYGGQRALHLQALYMECAPFGITVVHAAPGAIQSNLAANSAPSFGLPENSLYTSYLGAIIARGDMTQGGAMTLEEFARRTVSSVLRPKPPR</sequence>
<dbReference type="InterPro" id="IPR002347">
    <property type="entry name" value="SDR_fam"/>
</dbReference>
<organism evidence="3 4">
    <name type="scientific">Postia placenta MAD-698-R-SB12</name>
    <dbReference type="NCBI Taxonomy" id="670580"/>
    <lineage>
        <taxon>Eukaryota</taxon>
        <taxon>Fungi</taxon>
        <taxon>Dikarya</taxon>
        <taxon>Basidiomycota</taxon>
        <taxon>Agaricomycotina</taxon>
        <taxon>Agaricomycetes</taxon>
        <taxon>Polyporales</taxon>
        <taxon>Adustoporiaceae</taxon>
        <taxon>Rhodonia</taxon>
    </lineage>
</organism>
<evidence type="ECO:0000313" key="4">
    <source>
        <dbReference type="Proteomes" id="UP000194127"/>
    </source>
</evidence>
<dbReference type="GeneID" id="36329059"/>
<dbReference type="OrthoDB" id="6251714at2759"/>
<protein>
    <submittedName>
        <fullName evidence="3">Uncharacterized protein</fullName>
    </submittedName>
</protein>
<gene>
    <name evidence="3" type="ORF">POSPLADRAFT_1131599</name>
</gene>
<keyword evidence="2" id="KW-0560">Oxidoreductase</keyword>
<dbReference type="EMBL" id="KZ110592">
    <property type="protein sequence ID" value="OSX66686.1"/>
    <property type="molecule type" value="Genomic_DNA"/>
</dbReference>
<evidence type="ECO:0000313" key="3">
    <source>
        <dbReference type="EMBL" id="OSX66686.1"/>
    </source>
</evidence>
<accession>A0A1X6NE23</accession>
<dbReference type="PANTHER" id="PTHR44169">
    <property type="entry name" value="NADPH-DEPENDENT 1-ACYLDIHYDROXYACETONE PHOSPHATE REDUCTASE"/>
    <property type="match status" value="1"/>
</dbReference>
<keyword evidence="4" id="KW-1185">Reference proteome</keyword>
<dbReference type="SUPFAM" id="SSF51735">
    <property type="entry name" value="NAD(P)-binding Rossmann-fold domains"/>
    <property type="match status" value="1"/>
</dbReference>
<dbReference type="PANTHER" id="PTHR44169:SF6">
    <property type="entry name" value="NADPH-DEPENDENT 1-ACYLDIHYDROXYACETONE PHOSPHATE REDUCTASE"/>
    <property type="match status" value="1"/>
</dbReference>
<evidence type="ECO:0000256" key="2">
    <source>
        <dbReference type="ARBA" id="ARBA00023002"/>
    </source>
</evidence>
<dbReference type="GO" id="GO:0016491">
    <property type="term" value="F:oxidoreductase activity"/>
    <property type="evidence" value="ECO:0007669"/>
    <property type="project" value="UniProtKB-KW"/>
</dbReference>
<proteinExistence type="inferred from homology"/>
<dbReference type="Gene3D" id="3.40.50.720">
    <property type="entry name" value="NAD(P)-binding Rossmann-like Domain"/>
    <property type="match status" value="1"/>
</dbReference>
<dbReference type="STRING" id="670580.A0A1X6NE23"/>
<name>A0A1X6NE23_9APHY</name>
<dbReference type="RefSeq" id="XP_024343480.1">
    <property type="nucleotide sequence ID" value="XM_024484110.1"/>
</dbReference>
<dbReference type="InterPro" id="IPR036291">
    <property type="entry name" value="NAD(P)-bd_dom_sf"/>
</dbReference>
<dbReference type="Pfam" id="PF00106">
    <property type="entry name" value="adh_short"/>
    <property type="match status" value="1"/>
</dbReference>
<evidence type="ECO:0000256" key="1">
    <source>
        <dbReference type="ARBA" id="ARBA00006484"/>
    </source>
</evidence>
<dbReference type="Proteomes" id="UP000194127">
    <property type="component" value="Unassembled WGS sequence"/>
</dbReference>
<dbReference type="PRINTS" id="PR00081">
    <property type="entry name" value="GDHRDH"/>
</dbReference>
<dbReference type="AlphaFoldDB" id="A0A1X6NE23"/>
<comment type="similarity">
    <text evidence="1">Belongs to the short-chain dehydrogenases/reductases (SDR) family.</text>
</comment>
<reference evidence="3 4" key="1">
    <citation type="submission" date="2017-04" db="EMBL/GenBank/DDBJ databases">
        <title>Genome Sequence of the Model Brown-Rot Fungus Postia placenta SB12.</title>
        <authorList>
            <consortium name="DOE Joint Genome Institute"/>
            <person name="Gaskell J."/>
            <person name="Kersten P."/>
            <person name="Larrondo L.F."/>
            <person name="Canessa P."/>
            <person name="Martinez D."/>
            <person name="Hibbett D."/>
            <person name="Schmoll M."/>
            <person name="Kubicek C.P."/>
            <person name="Martinez A.T."/>
            <person name="Yadav J."/>
            <person name="Master E."/>
            <person name="Magnuson J.K."/>
            <person name="James T."/>
            <person name="Yaver D."/>
            <person name="Berka R."/>
            <person name="Labutti K."/>
            <person name="Lipzen A."/>
            <person name="Aerts A."/>
            <person name="Barry K."/>
            <person name="Henrissat B."/>
            <person name="Blanchette R."/>
            <person name="Grigoriev I."/>
            <person name="Cullen D."/>
        </authorList>
    </citation>
    <scope>NUCLEOTIDE SEQUENCE [LARGE SCALE GENOMIC DNA]</scope>
    <source>
        <strain evidence="3 4">MAD-698-R-SB12</strain>
    </source>
</reference>